<evidence type="ECO:0000313" key="2">
    <source>
        <dbReference type="EMBL" id="CAB4914527.1"/>
    </source>
</evidence>
<name>A0A6J7H0S8_9ZZZZ</name>
<feature type="domain" description="R3H" evidence="1">
    <location>
        <begin position="88"/>
        <end position="154"/>
    </location>
</feature>
<dbReference type="GO" id="GO:0003723">
    <property type="term" value="F:RNA binding"/>
    <property type="evidence" value="ECO:0007669"/>
    <property type="project" value="InterPro"/>
</dbReference>
<evidence type="ECO:0000259" key="1">
    <source>
        <dbReference type="PROSITE" id="PS51061"/>
    </source>
</evidence>
<dbReference type="PANTHER" id="PTHR35800">
    <property type="entry name" value="PROTEIN JAG"/>
    <property type="match status" value="1"/>
</dbReference>
<dbReference type="InterPro" id="IPR036867">
    <property type="entry name" value="R3H_dom_sf"/>
</dbReference>
<dbReference type="InterPro" id="IPR034079">
    <property type="entry name" value="R3H_KhpB"/>
</dbReference>
<reference evidence="2" key="1">
    <citation type="submission" date="2020-05" db="EMBL/GenBank/DDBJ databases">
        <authorList>
            <person name="Chiriac C."/>
            <person name="Salcher M."/>
            <person name="Ghai R."/>
            <person name="Kavagutti S V."/>
        </authorList>
    </citation>
    <scope>NUCLEOTIDE SEQUENCE</scope>
</reference>
<proteinExistence type="predicted"/>
<dbReference type="InterPro" id="IPR001374">
    <property type="entry name" value="R3H_dom"/>
</dbReference>
<dbReference type="PANTHER" id="PTHR35800:SF1">
    <property type="entry name" value="RNA-BINDING PROTEIN KHPB"/>
    <property type="match status" value="1"/>
</dbReference>
<dbReference type="InterPro" id="IPR038008">
    <property type="entry name" value="Jag_KH"/>
</dbReference>
<dbReference type="PROSITE" id="PS51061">
    <property type="entry name" value="R3H"/>
    <property type="match status" value="1"/>
</dbReference>
<dbReference type="InterPro" id="IPR009019">
    <property type="entry name" value="KH_sf_prok-type"/>
</dbReference>
<dbReference type="Gene3D" id="3.30.1370.50">
    <property type="entry name" value="R3H-like domain"/>
    <property type="match status" value="1"/>
</dbReference>
<gene>
    <name evidence="2" type="ORF">UFOPK3674_00142</name>
</gene>
<dbReference type="CDD" id="cd02644">
    <property type="entry name" value="R3H_jag"/>
    <property type="match status" value="1"/>
</dbReference>
<organism evidence="2">
    <name type="scientific">freshwater metagenome</name>
    <dbReference type="NCBI Taxonomy" id="449393"/>
    <lineage>
        <taxon>unclassified sequences</taxon>
        <taxon>metagenomes</taxon>
        <taxon>ecological metagenomes</taxon>
    </lineage>
</organism>
<dbReference type="SUPFAM" id="SSF82708">
    <property type="entry name" value="R3H domain"/>
    <property type="match status" value="1"/>
</dbReference>
<dbReference type="Pfam" id="PF13083">
    <property type="entry name" value="KH_KhpA-B"/>
    <property type="match status" value="1"/>
</dbReference>
<sequence>MADESEGAEIVGDLLERVVDALGLEGEIEISEDEETITGTVHGDDLGLLIGRHGQTIDAVQHLAGRAVLQGTEDDRRRVVIDAAGYRARRVEALERLADDAVEAALTGGSPVPLEPMNAAERRIVHEYLRDRTEVETYSEGEEPDRCLVVAPAT</sequence>
<dbReference type="InterPro" id="IPR039247">
    <property type="entry name" value="KhpB"/>
</dbReference>
<accession>A0A6J7H0S8</accession>
<dbReference type="Pfam" id="PF01424">
    <property type="entry name" value="R3H"/>
    <property type="match status" value="1"/>
</dbReference>
<dbReference type="SUPFAM" id="SSF54814">
    <property type="entry name" value="Prokaryotic type KH domain (KH-domain type II)"/>
    <property type="match status" value="1"/>
</dbReference>
<dbReference type="InterPro" id="IPR015946">
    <property type="entry name" value="KH_dom-like_a/b"/>
</dbReference>
<dbReference type="EMBL" id="CAFBMX010000001">
    <property type="protein sequence ID" value="CAB4914527.1"/>
    <property type="molecule type" value="Genomic_DNA"/>
</dbReference>
<protein>
    <submittedName>
        <fullName evidence="2">Unannotated protein</fullName>
    </submittedName>
</protein>
<dbReference type="CDD" id="cd02414">
    <property type="entry name" value="KH-II_Jag"/>
    <property type="match status" value="1"/>
</dbReference>
<dbReference type="AlphaFoldDB" id="A0A6J7H0S8"/>
<dbReference type="SMART" id="SM00393">
    <property type="entry name" value="R3H"/>
    <property type="match status" value="1"/>
</dbReference>
<dbReference type="Gene3D" id="3.30.300.20">
    <property type="match status" value="1"/>
</dbReference>